<comment type="cofactor">
    <cofactor evidence="7">
        <name>Mg(2+)</name>
        <dbReference type="ChEBI" id="CHEBI:18420"/>
    </cofactor>
</comment>
<proteinExistence type="predicted"/>
<feature type="transmembrane region" description="Helical" evidence="8">
    <location>
        <begin position="226"/>
        <end position="250"/>
    </location>
</feature>
<name>A0A3E5E647_9BACT</name>
<protein>
    <submittedName>
        <fullName evidence="9">Undecaprenyl/decaprenyl-phosphate alpha-N-acetylglucosaminyl 1-phosphate transferase</fullName>
    </submittedName>
</protein>
<reference evidence="9 10" key="1">
    <citation type="submission" date="2018-08" db="EMBL/GenBank/DDBJ databases">
        <title>A genome reference for cultivated species of the human gut microbiota.</title>
        <authorList>
            <person name="Zou Y."/>
            <person name="Xue W."/>
            <person name="Luo G."/>
        </authorList>
    </citation>
    <scope>NUCLEOTIDE SEQUENCE [LARGE SCALE GENOMIC DNA]</scope>
    <source>
        <strain evidence="9 10">AF24-12</strain>
    </source>
</reference>
<dbReference type="Proteomes" id="UP000283872">
    <property type="component" value="Unassembled WGS sequence"/>
</dbReference>
<feature type="transmembrane region" description="Helical" evidence="8">
    <location>
        <begin position="51"/>
        <end position="73"/>
    </location>
</feature>
<feature type="transmembrane region" description="Helical" evidence="8">
    <location>
        <begin position="195"/>
        <end position="214"/>
    </location>
</feature>
<keyword evidence="7" id="KW-0460">Magnesium</keyword>
<keyword evidence="6 8" id="KW-0472">Membrane</keyword>
<evidence type="ECO:0000256" key="1">
    <source>
        <dbReference type="ARBA" id="ARBA00004651"/>
    </source>
</evidence>
<dbReference type="GO" id="GO:0016780">
    <property type="term" value="F:phosphotransferase activity, for other substituted phosphate groups"/>
    <property type="evidence" value="ECO:0007669"/>
    <property type="project" value="InterPro"/>
</dbReference>
<evidence type="ECO:0000256" key="8">
    <source>
        <dbReference type="SAM" id="Phobius"/>
    </source>
</evidence>
<keyword evidence="3 9" id="KW-0808">Transferase</keyword>
<feature type="transmembrane region" description="Helical" evidence="8">
    <location>
        <begin position="311"/>
        <end position="330"/>
    </location>
</feature>
<feature type="transmembrane region" description="Helical" evidence="8">
    <location>
        <begin position="85"/>
        <end position="103"/>
    </location>
</feature>
<dbReference type="CDD" id="cd06853">
    <property type="entry name" value="GT_WecA_like"/>
    <property type="match status" value="1"/>
</dbReference>
<feature type="transmembrane region" description="Helical" evidence="8">
    <location>
        <begin position="6"/>
        <end position="30"/>
    </location>
</feature>
<feature type="transmembrane region" description="Helical" evidence="8">
    <location>
        <begin position="262"/>
        <end position="281"/>
    </location>
</feature>
<dbReference type="PROSITE" id="PS01348">
    <property type="entry name" value="MRAY_2"/>
    <property type="match status" value="1"/>
</dbReference>
<sequence>MLTEILPIIGAFILSMTCGAFFIPSVLKFCKKKKLYDIPTLRKVHSAPIPRLGGIAFIPSMMISAVAVLLIIATNNIQDKISLSMWSVGFILSLSIIYSVGIIDDLIGLNAKVKFVAQILAASIMPICGLQINDLYGLFGIYKIPSSIGIPLTIFTFVFIDNALNLIDGIDGLATSLSIIALLGFFYCFIPYNLIAYEVMIAGLVGVLTVYLYYNMWGKVEKGTKIFMGDSGSLTLGFFLAFLFVKAIAVNPNIMPMSPRRVLIAYSLLIIPTFDVVRVVLHRIRNRKPIFDADKSHIHHKILAMGYNQHYTLFIIILLTLAFIGTNVILGNMSVGLTGILLIDIALYTMLHIGINQKIKLKKEVEK</sequence>
<evidence type="ECO:0000256" key="5">
    <source>
        <dbReference type="ARBA" id="ARBA00022989"/>
    </source>
</evidence>
<dbReference type="InterPro" id="IPR000715">
    <property type="entry name" value="Glycosyl_transferase_4"/>
</dbReference>
<organism evidence="9 10">
    <name type="scientific">Segatella copri</name>
    <dbReference type="NCBI Taxonomy" id="165179"/>
    <lineage>
        <taxon>Bacteria</taxon>
        <taxon>Pseudomonadati</taxon>
        <taxon>Bacteroidota</taxon>
        <taxon>Bacteroidia</taxon>
        <taxon>Bacteroidales</taxon>
        <taxon>Prevotellaceae</taxon>
        <taxon>Segatella</taxon>
    </lineage>
</organism>
<dbReference type="PANTHER" id="PTHR22926">
    <property type="entry name" value="PHOSPHO-N-ACETYLMURAMOYL-PENTAPEPTIDE-TRANSFERASE"/>
    <property type="match status" value="1"/>
</dbReference>
<feature type="transmembrane region" description="Helical" evidence="8">
    <location>
        <begin position="139"/>
        <end position="160"/>
    </location>
</feature>
<dbReference type="EMBL" id="QRVA01000012">
    <property type="protein sequence ID" value="RGS16475.1"/>
    <property type="molecule type" value="Genomic_DNA"/>
</dbReference>
<evidence type="ECO:0000256" key="7">
    <source>
        <dbReference type="PIRSR" id="PIRSR600715-1"/>
    </source>
</evidence>
<evidence type="ECO:0000256" key="3">
    <source>
        <dbReference type="ARBA" id="ARBA00022679"/>
    </source>
</evidence>
<feature type="transmembrane region" description="Helical" evidence="8">
    <location>
        <begin position="115"/>
        <end position="133"/>
    </location>
</feature>
<feature type="binding site" evidence="7">
    <location>
        <position position="165"/>
    </location>
    <ligand>
        <name>Mg(2+)</name>
        <dbReference type="ChEBI" id="CHEBI:18420"/>
    </ligand>
</feature>
<accession>A0A3E5E647</accession>
<feature type="transmembrane region" description="Helical" evidence="8">
    <location>
        <begin position="172"/>
        <end position="189"/>
    </location>
</feature>
<evidence type="ECO:0000313" key="10">
    <source>
        <dbReference type="Proteomes" id="UP000283872"/>
    </source>
</evidence>
<keyword evidence="7" id="KW-0479">Metal-binding</keyword>
<evidence type="ECO:0000256" key="4">
    <source>
        <dbReference type="ARBA" id="ARBA00022692"/>
    </source>
</evidence>
<keyword evidence="4 8" id="KW-0812">Transmembrane</keyword>
<dbReference type="RefSeq" id="WP_117586612.1">
    <property type="nucleotide sequence ID" value="NZ_QRVA01000012.1"/>
</dbReference>
<gene>
    <name evidence="9" type="ORF">DWY11_06510</name>
</gene>
<feature type="binding site" evidence="7">
    <location>
        <position position="230"/>
    </location>
    <ligand>
        <name>Mg(2+)</name>
        <dbReference type="ChEBI" id="CHEBI:18420"/>
    </ligand>
</feature>
<dbReference type="GO" id="GO:0044038">
    <property type="term" value="P:cell wall macromolecule biosynthetic process"/>
    <property type="evidence" value="ECO:0007669"/>
    <property type="project" value="TreeGrafter"/>
</dbReference>
<dbReference type="PANTHER" id="PTHR22926:SF3">
    <property type="entry name" value="UNDECAPRENYL-PHOSPHATE ALPHA-N-ACETYLGLUCOSAMINYL 1-PHOSPHATE TRANSFERASE"/>
    <property type="match status" value="1"/>
</dbReference>
<feature type="transmembrane region" description="Helical" evidence="8">
    <location>
        <begin position="336"/>
        <end position="355"/>
    </location>
</feature>
<evidence type="ECO:0000256" key="6">
    <source>
        <dbReference type="ARBA" id="ARBA00023136"/>
    </source>
</evidence>
<dbReference type="Pfam" id="PF00953">
    <property type="entry name" value="Glycos_transf_4"/>
    <property type="match status" value="1"/>
</dbReference>
<evidence type="ECO:0000313" key="9">
    <source>
        <dbReference type="EMBL" id="RGS16475.1"/>
    </source>
</evidence>
<dbReference type="GO" id="GO:0009103">
    <property type="term" value="P:lipopolysaccharide biosynthetic process"/>
    <property type="evidence" value="ECO:0007669"/>
    <property type="project" value="TreeGrafter"/>
</dbReference>
<dbReference type="InterPro" id="IPR018480">
    <property type="entry name" value="PNAcMuramoyl-5peptid_Trfase_CS"/>
</dbReference>
<dbReference type="GO" id="GO:0005886">
    <property type="term" value="C:plasma membrane"/>
    <property type="evidence" value="ECO:0007669"/>
    <property type="project" value="UniProtKB-SubCell"/>
</dbReference>
<comment type="subcellular location">
    <subcellularLocation>
        <location evidence="1">Cell membrane</location>
        <topology evidence="1">Multi-pass membrane protein</topology>
    </subcellularLocation>
</comment>
<dbReference type="GO" id="GO:0071555">
    <property type="term" value="P:cell wall organization"/>
    <property type="evidence" value="ECO:0007669"/>
    <property type="project" value="TreeGrafter"/>
</dbReference>
<dbReference type="GO" id="GO:0046872">
    <property type="term" value="F:metal ion binding"/>
    <property type="evidence" value="ECO:0007669"/>
    <property type="project" value="UniProtKB-KW"/>
</dbReference>
<dbReference type="AlphaFoldDB" id="A0A3E5E647"/>
<keyword evidence="2" id="KW-1003">Cell membrane</keyword>
<comment type="caution">
    <text evidence="9">The sequence shown here is derived from an EMBL/GenBank/DDBJ whole genome shotgun (WGS) entry which is preliminary data.</text>
</comment>
<keyword evidence="5 8" id="KW-1133">Transmembrane helix</keyword>
<evidence type="ECO:0000256" key="2">
    <source>
        <dbReference type="ARBA" id="ARBA00022475"/>
    </source>
</evidence>